<dbReference type="GO" id="GO:0004630">
    <property type="term" value="F:phospholipase D activity"/>
    <property type="evidence" value="ECO:0007669"/>
    <property type="project" value="UniProtKB-EC"/>
</dbReference>
<comment type="similarity">
    <text evidence="2">Belongs to the phospholipase D family.</text>
</comment>
<feature type="domain" description="Phospholipase D-like" evidence="8">
    <location>
        <begin position="382"/>
        <end position="513"/>
    </location>
</feature>
<keyword evidence="10" id="KW-1185">Reference proteome</keyword>
<evidence type="ECO:0000256" key="1">
    <source>
        <dbReference type="ARBA" id="ARBA00000798"/>
    </source>
</evidence>
<reference evidence="9" key="1">
    <citation type="journal article" date="2014" name="Int. J. Syst. Evol. Microbiol.">
        <title>Complete genome sequence of Corynebacterium casei LMG S-19264T (=DSM 44701T), isolated from a smear-ripened cheese.</title>
        <authorList>
            <consortium name="US DOE Joint Genome Institute (JGI-PGF)"/>
            <person name="Walter F."/>
            <person name="Albersmeier A."/>
            <person name="Kalinowski J."/>
            <person name="Ruckert C."/>
        </authorList>
    </citation>
    <scope>NUCLEOTIDE SEQUENCE</scope>
    <source>
        <strain evidence="9">CGMCC 1.16067</strain>
    </source>
</reference>
<accession>A0A917F186</accession>
<reference evidence="9" key="2">
    <citation type="submission" date="2020-09" db="EMBL/GenBank/DDBJ databases">
        <authorList>
            <person name="Sun Q."/>
            <person name="Zhou Y."/>
        </authorList>
    </citation>
    <scope>NUCLEOTIDE SEQUENCE</scope>
    <source>
        <strain evidence="9">CGMCC 1.16067</strain>
    </source>
</reference>
<dbReference type="SUPFAM" id="SSF56024">
    <property type="entry name" value="Phospholipase D/nuclease"/>
    <property type="match status" value="2"/>
</dbReference>
<dbReference type="InterPro" id="IPR025202">
    <property type="entry name" value="PLD-like_dom"/>
</dbReference>
<comment type="caution">
    <text evidence="9">The sequence shown here is derived from an EMBL/GenBank/DDBJ whole genome shotgun (WGS) entry which is preliminary data.</text>
</comment>
<evidence type="ECO:0000256" key="2">
    <source>
        <dbReference type="ARBA" id="ARBA00008664"/>
    </source>
</evidence>
<dbReference type="Pfam" id="PF13091">
    <property type="entry name" value="PLDc_2"/>
    <property type="match status" value="2"/>
</dbReference>
<dbReference type="GO" id="GO:0016042">
    <property type="term" value="P:lipid catabolic process"/>
    <property type="evidence" value="ECO:0007669"/>
    <property type="project" value="UniProtKB-KW"/>
</dbReference>
<dbReference type="InterPro" id="IPR051406">
    <property type="entry name" value="PLD_domain"/>
</dbReference>
<dbReference type="GO" id="GO:0016891">
    <property type="term" value="F:RNA endonuclease activity producing 5'-phosphomonoesters, hydrolytic mechanism"/>
    <property type="evidence" value="ECO:0007669"/>
    <property type="project" value="TreeGrafter"/>
</dbReference>
<evidence type="ECO:0000256" key="5">
    <source>
        <dbReference type="ARBA" id="ARBA00022963"/>
    </source>
</evidence>
<evidence type="ECO:0000256" key="3">
    <source>
        <dbReference type="ARBA" id="ARBA00012027"/>
    </source>
</evidence>
<dbReference type="Proteomes" id="UP000649179">
    <property type="component" value="Unassembled WGS sequence"/>
</dbReference>
<protein>
    <recommendedName>
        <fullName evidence="3">phospholipase D</fullName>
        <ecNumber evidence="3">3.1.4.4</ecNumber>
    </recommendedName>
</protein>
<keyword evidence="5" id="KW-0442">Lipid degradation</keyword>
<keyword evidence="6" id="KW-0443">Lipid metabolism</keyword>
<comment type="catalytic activity">
    <reaction evidence="1">
        <text>a 1,2-diacyl-sn-glycero-3-phosphocholine + H2O = a 1,2-diacyl-sn-glycero-3-phosphate + choline + H(+)</text>
        <dbReference type="Rhea" id="RHEA:14445"/>
        <dbReference type="ChEBI" id="CHEBI:15354"/>
        <dbReference type="ChEBI" id="CHEBI:15377"/>
        <dbReference type="ChEBI" id="CHEBI:15378"/>
        <dbReference type="ChEBI" id="CHEBI:57643"/>
        <dbReference type="ChEBI" id="CHEBI:58608"/>
        <dbReference type="EC" id="3.1.4.4"/>
    </reaction>
</comment>
<evidence type="ECO:0000256" key="7">
    <source>
        <dbReference type="SAM" id="MobiDB-lite"/>
    </source>
</evidence>
<feature type="domain" description="Phospholipase D-like" evidence="8">
    <location>
        <begin position="165"/>
        <end position="302"/>
    </location>
</feature>
<keyword evidence="4" id="KW-0378">Hydrolase</keyword>
<evidence type="ECO:0000313" key="10">
    <source>
        <dbReference type="Proteomes" id="UP000649179"/>
    </source>
</evidence>
<dbReference type="CDD" id="cd00138">
    <property type="entry name" value="PLDc_SF"/>
    <property type="match status" value="1"/>
</dbReference>
<dbReference type="EC" id="3.1.4.4" evidence="3"/>
<dbReference type="AlphaFoldDB" id="A0A917F186"/>
<dbReference type="PANTHER" id="PTHR43856:SF1">
    <property type="entry name" value="MITOCHONDRIAL CARDIOLIPIN HYDROLASE"/>
    <property type="match status" value="1"/>
</dbReference>
<organism evidence="9 10">
    <name type="scientific">Marmoricola endophyticus</name>
    <dbReference type="NCBI Taxonomy" id="2040280"/>
    <lineage>
        <taxon>Bacteria</taxon>
        <taxon>Bacillati</taxon>
        <taxon>Actinomycetota</taxon>
        <taxon>Actinomycetes</taxon>
        <taxon>Propionibacteriales</taxon>
        <taxon>Nocardioidaceae</taxon>
        <taxon>Marmoricola</taxon>
    </lineage>
</organism>
<feature type="compositionally biased region" description="Polar residues" evidence="7">
    <location>
        <begin position="1"/>
        <end position="16"/>
    </location>
</feature>
<dbReference type="Gene3D" id="3.30.870.10">
    <property type="entry name" value="Endonuclease Chain A"/>
    <property type="match status" value="2"/>
</dbReference>
<proteinExistence type="inferred from homology"/>
<dbReference type="EMBL" id="BMKQ01000001">
    <property type="protein sequence ID" value="GGF38237.1"/>
    <property type="molecule type" value="Genomic_DNA"/>
</dbReference>
<evidence type="ECO:0000313" key="9">
    <source>
        <dbReference type="EMBL" id="GGF38237.1"/>
    </source>
</evidence>
<evidence type="ECO:0000256" key="6">
    <source>
        <dbReference type="ARBA" id="ARBA00023098"/>
    </source>
</evidence>
<gene>
    <name evidence="9" type="ORF">GCM10011519_09770</name>
</gene>
<feature type="region of interest" description="Disordered" evidence="7">
    <location>
        <begin position="1"/>
        <end position="24"/>
    </location>
</feature>
<sequence>MRSGTPSLGSHTSHISHSAPASDPAVGGLVSLPVSTRLGRLAAVAAVVLGLLGGELVLAGTATAASPAAVVQAKQPGPAKQKAAQQKAAQKKVARQKAAQKRAARAAKAARAAAVRKAAAARKLAQERAWTPHDATYFNYPLARRAADRFRIRNQVLAAVKASPAGSEIRLSTFTFIDATITEALVAAHRRGVSVQVVVNRYQAKKSKPFRTLSKALNKRPRGTVVTPDTSFVSTCRGSCRGSAGNQHTKIYLFSQVGHAGFVSMIASANLTRFAAVGQWNHLDVTVGRATYTRLRGVFEQMTLDAPSPFTTFVTKKLTAWVFPRPGTTPANDPVAADLNRISCVGPAPRVTKTQARRIKAMPKAKQVARSKAVAARRTAQRTSIRISMYAWHGDRGVALAKLIRQRADQGCDVRIIYSFASKQVMRVLRAKGHGHGPIPMRRSTTSRGGKVADYSHSKYVAVSGTWNNTRGQQVWTGSMNFTALGFVSDDIVARYPGPRTYTSYLANFNRVWAAKSSTRPARA</sequence>
<evidence type="ECO:0000256" key="4">
    <source>
        <dbReference type="ARBA" id="ARBA00022801"/>
    </source>
</evidence>
<evidence type="ECO:0000259" key="8">
    <source>
        <dbReference type="Pfam" id="PF13091"/>
    </source>
</evidence>
<dbReference type="PANTHER" id="PTHR43856">
    <property type="entry name" value="CARDIOLIPIN HYDROLASE"/>
    <property type="match status" value="1"/>
</dbReference>
<name>A0A917F186_9ACTN</name>